<gene>
    <name evidence="2" type="ORF">AURDEDRAFT_177904</name>
</gene>
<dbReference type="AlphaFoldDB" id="J0CRZ4"/>
<feature type="region of interest" description="Disordered" evidence="1">
    <location>
        <begin position="76"/>
        <end position="130"/>
    </location>
</feature>
<organism evidence="2 3">
    <name type="scientific">Auricularia subglabra (strain TFB-10046 / SS5)</name>
    <name type="common">White-rot fungus</name>
    <name type="synonym">Auricularia delicata (strain TFB10046)</name>
    <dbReference type="NCBI Taxonomy" id="717982"/>
    <lineage>
        <taxon>Eukaryota</taxon>
        <taxon>Fungi</taxon>
        <taxon>Dikarya</taxon>
        <taxon>Basidiomycota</taxon>
        <taxon>Agaricomycotina</taxon>
        <taxon>Agaricomycetes</taxon>
        <taxon>Auriculariales</taxon>
        <taxon>Auriculariaceae</taxon>
        <taxon>Auricularia</taxon>
    </lineage>
</organism>
<reference evidence="3" key="1">
    <citation type="journal article" date="2012" name="Science">
        <title>The Paleozoic origin of enzymatic lignin decomposition reconstructed from 31 fungal genomes.</title>
        <authorList>
            <person name="Floudas D."/>
            <person name="Binder M."/>
            <person name="Riley R."/>
            <person name="Barry K."/>
            <person name="Blanchette R.A."/>
            <person name="Henrissat B."/>
            <person name="Martinez A.T."/>
            <person name="Otillar R."/>
            <person name="Spatafora J.W."/>
            <person name="Yadav J.S."/>
            <person name="Aerts A."/>
            <person name="Benoit I."/>
            <person name="Boyd A."/>
            <person name="Carlson A."/>
            <person name="Copeland A."/>
            <person name="Coutinho P.M."/>
            <person name="de Vries R.P."/>
            <person name="Ferreira P."/>
            <person name="Findley K."/>
            <person name="Foster B."/>
            <person name="Gaskell J."/>
            <person name="Glotzer D."/>
            <person name="Gorecki P."/>
            <person name="Heitman J."/>
            <person name="Hesse C."/>
            <person name="Hori C."/>
            <person name="Igarashi K."/>
            <person name="Jurgens J.A."/>
            <person name="Kallen N."/>
            <person name="Kersten P."/>
            <person name="Kohler A."/>
            <person name="Kuees U."/>
            <person name="Kumar T.K.A."/>
            <person name="Kuo A."/>
            <person name="LaButti K."/>
            <person name="Larrondo L.F."/>
            <person name="Lindquist E."/>
            <person name="Ling A."/>
            <person name="Lombard V."/>
            <person name="Lucas S."/>
            <person name="Lundell T."/>
            <person name="Martin R."/>
            <person name="McLaughlin D.J."/>
            <person name="Morgenstern I."/>
            <person name="Morin E."/>
            <person name="Murat C."/>
            <person name="Nagy L.G."/>
            <person name="Nolan M."/>
            <person name="Ohm R.A."/>
            <person name="Patyshakuliyeva A."/>
            <person name="Rokas A."/>
            <person name="Ruiz-Duenas F.J."/>
            <person name="Sabat G."/>
            <person name="Salamov A."/>
            <person name="Samejima M."/>
            <person name="Schmutz J."/>
            <person name="Slot J.C."/>
            <person name="St John F."/>
            <person name="Stenlid J."/>
            <person name="Sun H."/>
            <person name="Sun S."/>
            <person name="Syed K."/>
            <person name="Tsang A."/>
            <person name="Wiebenga A."/>
            <person name="Young D."/>
            <person name="Pisabarro A."/>
            <person name="Eastwood D.C."/>
            <person name="Martin F."/>
            <person name="Cullen D."/>
            <person name="Grigoriev I.V."/>
            <person name="Hibbett D.S."/>
        </authorList>
    </citation>
    <scope>NUCLEOTIDE SEQUENCE [LARGE SCALE GENOMIC DNA]</scope>
    <source>
        <strain evidence="3">TFB10046</strain>
    </source>
</reference>
<dbReference type="Proteomes" id="UP000006514">
    <property type="component" value="Unassembled WGS sequence"/>
</dbReference>
<feature type="compositionally biased region" description="Gly residues" evidence="1">
    <location>
        <begin position="80"/>
        <end position="92"/>
    </location>
</feature>
<evidence type="ECO:0000256" key="1">
    <source>
        <dbReference type="SAM" id="MobiDB-lite"/>
    </source>
</evidence>
<keyword evidence="3" id="KW-1185">Reference proteome</keyword>
<dbReference type="InParanoid" id="J0CRZ4"/>
<feature type="compositionally biased region" description="Basic and acidic residues" evidence="1">
    <location>
        <begin position="94"/>
        <end position="117"/>
    </location>
</feature>
<protein>
    <submittedName>
        <fullName evidence="2">Uncharacterized protein</fullName>
    </submittedName>
</protein>
<name>J0CRZ4_AURST</name>
<proteinExistence type="predicted"/>
<feature type="region of interest" description="Disordered" evidence="1">
    <location>
        <begin position="25"/>
        <end position="44"/>
    </location>
</feature>
<accession>J0CRZ4</accession>
<dbReference type="EMBL" id="JH688492">
    <property type="protein sequence ID" value="EJD33009.1"/>
    <property type="molecule type" value="Genomic_DNA"/>
</dbReference>
<evidence type="ECO:0000313" key="2">
    <source>
        <dbReference type="EMBL" id="EJD33009.1"/>
    </source>
</evidence>
<evidence type="ECO:0000313" key="3">
    <source>
        <dbReference type="Proteomes" id="UP000006514"/>
    </source>
</evidence>
<sequence>MSFVRSPRALLARFRLAQVMRRNHERAAAHGASAHAPVEEPETQAGADDVDVRLEAGLVTLAGPLAVVATDGAREESAITGGGGGAPVVPGGGDDERLPELEQGPEQERSGDGGQHDRLRRGKLARPCGPRNHAILMEGTIEGMWRVAGAEFSLRLAVFPSSLPPPACPLLPLPAVFIRRPHSRSIRHGSPGAAPAPQPPPAFTIRAGRHICGGLLLRCASTT</sequence>
<dbReference type="KEGG" id="adl:AURDEDRAFT_177904"/>